<evidence type="ECO:0000313" key="2">
    <source>
        <dbReference type="EMBL" id="KAK7241608.1"/>
    </source>
</evidence>
<evidence type="ECO:0000256" key="1">
    <source>
        <dbReference type="SAM" id="MobiDB-lite"/>
    </source>
</evidence>
<dbReference type="EMBL" id="JBBJCI010000177">
    <property type="protein sequence ID" value="KAK7241608.1"/>
    <property type="molecule type" value="Genomic_DNA"/>
</dbReference>
<feature type="compositionally biased region" description="Basic residues" evidence="1">
    <location>
        <begin position="49"/>
        <end position="66"/>
    </location>
</feature>
<proteinExistence type="predicted"/>
<accession>A0ABR1FZB4</accession>
<sequence>MDDDDGDGDDPTIIIDVSAWPRVSFARAEERLFEADGAPAASFDAAGARGRRPTPRRRGRARRRRGAWTAAPMEDGAVDAARAVAAADGTAAAAARAVVDAVRAFPENALATTAASSSSTRAAAAAAGVAAALADVAPGCYKVAVRAAPPGAALRGAFWLDHFARRGAGGGYLAREAFDDLVAGPDGAAGLARRFVDY</sequence>
<comment type="caution">
    <text evidence="2">The sequence shown here is derived from an EMBL/GenBank/DDBJ whole genome shotgun (WGS) entry which is preliminary data.</text>
</comment>
<name>A0ABR1FZB4_AURAN</name>
<reference evidence="2 3" key="1">
    <citation type="submission" date="2024-03" db="EMBL/GenBank/DDBJ databases">
        <title>Aureococcus anophagefferens CCMP1851 and Kratosvirus quantuckense: Draft genome of a second virus-susceptible host strain in the model system.</title>
        <authorList>
            <person name="Chase E."/>
            <person name="Truchon A.R."/>
            <person name="Schepens W."/>
            <person name="Wilhelm S.W."/>
        </authorList>
    </citation>
    <scope>NUCLEOTIDE SEQUENCE [LARGE SCALE GENOMIC DNA]</scope>
    <source>
        <strain evidence="2 3">CCMP1851</strain>
    </source>
</reference>
<organism evidence="2 3">
    <name type="scientific">Aureococcus anophagefferens</name>
    <name type="common">Harmful bloom alga</name>
    <dbReference type="NCBI Taxonomy" id="44056"/>
    <lineage>
        <taxon>Eukaryota</taxon>
        <taxon>Sar</taxon>
        <taxon>Stramenopiles</taxon>
        <taxon>Ochrophyta</taxon>
        <taxon>Pelagophyceae</taxon>
        <taxon>Pelagomonadales</taxon>
        <taxon>Pelagomonadaceae</taxon>
        <taxon>Aureococcus</taxon>
    </lineage>
</organism>
<dbReference type="Proteomes" id="UP001363151">
    <property type="component" value="Unassembled WGS sequence"/>
</dbReference>
<evidence type="ECO:0000313" key="3">
    <source>
        <dbReference type="Proteomes" id="UP001363151"/>
    </source>
</evidence>
<keyword evidence="3" id="KW-1185">Reference proteome</keyword>
<protein>
    <submittedName>
        <fullName evidence="2">Uncharacterized protein</fullName>
    </submittedName>
</protein>
<gene>
    <name evidence="2" type="ORF">SO694_00171061</name>
</gene>
<feature type="region of interest" description="Disordered" evidence="1">
    <location>
        <begin position="43"/>
        <end position="68"/>
    </location>
</feature>